<proteinExistence type="inferred from homology"/>
<keyword evidence="16" id="KW-1185">Reference proteome</keyword>
<evidence type="ECO:0000256" key="9">
    <source>
        <dbReference type="ARBA" id="ARBA00022824"/>
    </source>
</evidence>
<feature type="transmembrane region" description="Helical" evidence="14">
    <location>
        <begin position="28"/>
        <end position="53"/>
    </location>
</feature>
<feature type="transmembrane region" description="Helical" evidence="14">
    <location>
        <begin position="65"/>
        <end position="90"/>
    </location>
</feature>
<accession>A0ABR1FHR4</accession>
<evidence type="ECO:0000313" key="15">
    <source>
        <dbReference type="EMBL" id="KAK7230966.1"/>
    </source>
</evidence>
<keyword evidence="7 14" id="KW-0812">Transmembrane</keyword>
<dbReference type="Pfam" id="PF03982">
    <property type="entry name" value="DAGAT"/>
    <property type="match status" value="1"/>
</dbReference>
<keyword evidence="8" id="KW-0319">Glycerol metabolism</keyword>
<evidence type="ECO:0000256" key="3">
    <source>
        <dbReference type="ARBA" id="ARBA00005189"/>
    </source>
</evidence>
<protein>
    <recommendedName>
        <fullName evidence="14">Acyltransferase</fullName>
        <ecNumber evidence="14">2.3.1.-</ecNumber>
    </recommendedName>
</protein>
<keyword evidence="11" id="KW-0443">Lipid metabolism</keyword>
<sequence length="343" mass="37885">MDKTPAAPLLPLTAPTRSYVGGSDGEKLVGFLAASVFSAVYVIAPCYLVAAVARLAQAPLAPSTWLLCLPLVGSMLLPPAVLPPFGMWLLRQYPLRQIPKYFDFEEYAEFTDAEFLRWHEEGKRAVACIHPHGVFPFVSVCGAVSTVCRPDGLRDGLMDVPTAAASVIRLLPLLKDIIGIFGIVDAAGKVLSERLKRRKGSCVIYVGGMVELFHSTPKRETVFLKKRKGFVKIALRTGADLIPIYSFGNTTVLEAFKSGPLASLSRKVGVSVTVFWGRWFLPIPKRVKLVYARGRPLGLPHIEHPTDADVDKYHALYCAKLVELFDNYKKFNPDYAEKTLHIE</sequence>
<evidence type="ECO:0000256" key="5">
    <source>
        <dbReference type="ARBA" id="ARBA00022516"/>
    </source>
</evidence>
<evidence type="ECO:0000256" key="10">
    <source>
        <dbReference type="ARBA" id="ARBA00022989"/>
    </source>
</evidence>
<evidence type="ECO:0000313" key="16">
    <source>
        <dbReference type="Proteomes" id="UP001363151"/>
    </source>
</evidence>
<dbReference type="Proteomes" id="UP001363151">
    <property type="component" value="Unassembled WGS sequence"/>
</dbReference>
<dbReference type="EC" id="2.3.1.-" evidence="14"/>
<keyword evidence="12 14" id="KW-0472">Membrane</keyword>
<dbReference type="EMBL" id="JBBJCI010000421">
    <property type="protein sequence ID" value="KAK7230966.1"/>
    <property type="molecule type" value="Genomic_DNA"/>
</dbReference>
<keyword evidence="13" id="KW-0012">Acyltransferase</keyword>
<keyword evidence="10 14" id="KW-1133">Transmembrane helix</keyword>
<comment type="similarity">
    <text evidence="4 14">Belongs to the diacylglycerol acyltransferase family.</text>
</comment>
<dbReference type="PANTHER" id="PTHR12317">
    <property type="entry name" value="DIACYLGLYCEROL O-ACYLTRANSFERASE"/>
    <property type="match status" value="1"/>
</dbReference>
<comment type="subcellular location">
    <subcellularLocation>
        <location evidence="1 14">Endoplasmic reticulum membrane</location>
        <topology evidence="1 14">Multi-pass membrane protein</topology>
    </subcellularLocation>
</comment>
<evidence type="ECO:0000256" key="7">
    <source>
        <dbReference type="ARBA" id="ARBA00022692"/>
    </source>
</evidence>
<comment type="pathway">
    <text evidence="2">Glycerolipid metabolism; triacylglycerol biosynthesis.</text>
</comment>
<dbReference type="InterPro" id="IPR007130">
    <property type="entry name" value="DAGAT"/>
</dbReference>
<evidence type="ECO:0000256" key="2">
    <source>
        <dbReference type="ARBA" id="ARBA00004771"/>
    </source>
</evidence>
<evidence type="ECO:0000256" key="13">
    <source>
        <dbReference type="ARBA" id="ARBA00023315"/>
    </source>
</evidence>
<reference evidence="15 16" key="1">
    <citation type="submission" date="2024-03" db="EMBL/GenBank/DDBJ databases">
        <title>Aureococcus anophagefferens CCMP1851 and Kratosvirus quantuckense: Draft genome of a second virus-susceptible host strain in the model system.</title>
        <authorList>
            <person name="Chase E."/>
            <person name="Truchon A.R."/>
            <person name="Schepens W."/>
            <person name="Wilhelm S.W."/>
        </authorList>
    </citation>
    <scope>NUCLEOTIDE SEQUENCE [LARGE SCALE GENOMIC DNA]</scope>
    <source>
        <strain evidence="15 16">CCMP1851</strain>
    </source>
</reference>
<evidence type="ECO:0000256" key="11">
    <source>
        <dbReference type="ARBA" id="ARBA00023098"/>
    </source>
</evidence>
<organism evidence="15 16">
    <name type="scientific">Aureococcus anophagefferens</name>
    <name type="common">Harmful bloom alga</name>
    <dbReference type="NCBI Taxonomy" id="44056"/>
    <lineage>
        <taxon>Eukaryota</taxon>
        <taxon>Sar</taxon>
        <taxon>Stramenopiles</taxon>
        <taxon>Ochrophyta</taxon>
        <taxon>Pelagophyceae</taxon>
        <taxon>Pelagomonadales</taxon>
        <taxon>Pelagomonadaceae</taxon>
        <taxon>Aureococcus</taxon>
    </lineage>
</organism>
<evidence type="ECO:0000256" key="8">
    <source>
        <dbReference type="ARBA" id="ARBA00022798"/>
    </source>
</evidence>
<gene>
    <name evidence="15" type="ORF">SO694_00077114</name>
</gene>
<evidence type="ECO:0000256" key="6">
    <source>
        <dbReference type="ARBA" id="ARBA00022679"/>
    </source>
</evidence>
<dbReference type="PANTHER" id="PTHR12317:SF0">
    <property type="entry name" value="ACYLTRANSFERASE"/>
    <property type="match status" value="1"/>
</dbReference>
<evidence type="ECO:0000256" key="12">
    <source>
        <dbReference type="ARBA" id="ARBA00023136"/>
    </source>
</evidence>
<evidence type="ECO:0000256" key="4">
    <source>
        <dbReference type="ARBA" id="ARBA00005420"/>
    </source>
</evidence>
<name>A0ABR1FHR4_AURAN</name>
<comment type="pathway">
    <text evidence="3">Lipid metabolism.</text>
</comment>
<comment type="caution">
    <text evidence="15">The sequence shown here is derived from an EMBL/GenBank/DDBJ whole genome shotgun (WGS) entry which is preliminary data.</text>
</comment>
<keyword evidence="9 14" id="KW-0256">Endoplasmic reticulum</keyword>
<keyword evidence="6 14" id="KW-0808">Transferase</keyword>
<evidence type="ECO:0000256" key="1">
    <source>
        <dbReference type="ARBA" id="ARBA00004477"/>
    </source>
</evidence>
<evidence type="ECO:0000256" key="14">
    <source>
        <dbReference type="RuleBase" id="RU367023"/>
    </source>
</evidence>
<keyword evidence="5" id="KW-0444">Lipid biosynthesis</keyword>